<dbReference type="Proteomes" id="UP000887578">
    <property type="component" value="Unplaced"/>
</dbReference>
<organism evidence="1 2">
    <name type="scientific">Panagrolaimus davidi</name>
    <dbReference type="NCBI Taxonomy" id="227884"/>
    <lineage>
        <taxon>Eukaryota</taxon>
        <taxon>Metazoa</taxon>
        <taxon>Ecdysozoa</taxon>
        <taxon>Nematoda</taxon>
        <taxon>Chromadorea</taxon>
        <taxon>Rhabditida</taxon>
        <taxon>Tylenchina</taxon>
        <taxon>Panagrolaimomorpha</taxon>
        <taxon>Panagrolaimoidea</taxon>
        <taxon>Panagrolaimidae</taxon>
        <taxon>Panagrolaimus</taxon>
    </lineage>
</organism>
<protein>
    <submittedName>
        <fullName evidence="2">Uncharacterized protein</fullName>
    </submittedName>
</protein>
<dbReference type="WBParaSite" id="PDA_v2.g26953.t1">
    <property type="protein sequence ID" value="PDA_v2.g26953.t1"/>
    <property type="gene ID" value="PDA_v2.g26953"/>
</dbReference>
<evidence type="ECO:0000313" key="1">
    <source>
        <dbReference type="Proteomes" id="UP000887578"/>
    </source>
</evidence>
<keyword evidence="1" id="KW-1185">Reference proteome</keyword>
<accession>A0A914Q7D2</accession>
<evidence type="ECO:0000313" key="2">
    <source>
        <dbReference type="WBParaSite" id="PDA_v2.g26953.t1"/>
    </source>
</evidence>
<name>A0A914Q7D2_9BILA</name>
<dbReference type="AlphaFoldDB" id="A0A914Q7D2"/>
<sequence>MIPRNFLLFKGIIQKSISKSWKLTSVGNKVFHENNVLRLIKNEYIISNQKNFAENFMKGGLRCTPVLLNNVSTNSIMERIDDKMMPMISKKQEDVTEDDWNKRKESEFQKKTKSATLRLLPDVTSSRKILRHPDFEIVGHFKKKTGNQTRSLIVFIPKENPNEETRCVVYYYNSRNQKFVCKGCQKCKKTVNAKEMNDENGEKIVELSKDDHICEPELYEKVMQKLNLDLIEKPNYEIKDNGKNLIVYTDIENKTGYEFYRYINRKHITTFYCKTCNNDYDTIVSANEVEKDGRIVLRMNNKHVCKPIKFRLDLSEIEQSDLIWPKANQGNREYDELMTKMRSIHPLGICRLEYVTYVIHNAPPGSSVEKIASCILYVGYSEDHIKRFVQHLNSKGIVAELNKKYGELFLIPIFYDIPSACCDLEALIYALYRMFLSLNILFYLEYRLWIS</sequence>
<proteinExistence type="predicted"/>
<reference evidence="2" key="1">
    <citation type="submission" date="2022-11" db="UniProtKB">
        <authorList>
            <consortium name="WormBaseParasite"/>
        </authorList>
    </citation>
    <scope>IDENTIFICATION</scope>
</reference>